<dbReference type="HOGENOM" id="CLU_1001120_0_0_1"/>
<feature type="region of interest" description="Disordered" evidence="1">
    <location>
        <begin position="26"/>
        <end position="51"/>
    </location>
</feature>
<dbReference type="EMBL" id="KL198147">
    <property type="protein sequence ID" value="KDQ06234.1"/>
    <property type="molecule type" value="Genomic_DNA"/>
</dbReference>
<evidence type="ECO:0000313" key="3">
    <source>
        <dbReference type="Proteomes" id="UP000027195"/>
    </source>
</evidence>
<evidence type="ECO:0000256" key="1">
    <source>
        <dbReference type="SAM" id="MobiDB-lite"/>
    </source>
</evidence>
<dbReference type="AlphaFoldDB" id="A0A067LT32"/>
<feature type="compositionally biased region" description="Polar residues" evidence="1">
    <location>
        <begin position="30"/>
        <end position="48"/>
    </location>
</feature>
<keyword evidence="3" id="KW-1185">Reference proteome</keyword>
<proteinExistence type="predicted"/>
<gene>
    <name evidence="2" type="ORF">BOTBODRAFT_181796</name>
</gene>
<name>A0A067LT32_BOTB1</name>
<reference evidence="3" key="1">
    <citation type="journal article" date="2014" name="Proc. Natl. Acad. Sci. U.S.A.">
        <title>Extensive sampling of basidiomycete genomes demonstrates inadequacy of the white-rot/brown-rot paradigm for wood decay fungi.</title>
        <authorList>
            <person name="Riley R."/>
            <person name="Salamov A.A."/>
            <person name="Brown D.W."/>
            <person name="Nagy L.G."/>
            <person name="Floudas D."/>
            <person name="Held B.W."/>
            <person name="Levasseur A."/>
            <person name="Lombard V."/>
            <person name="Morin E."/>
            <person name="Otillar R."/>
            <person name="Lindquist E.A."/>
            <person name="Sun H."/>
            <person name="LaButti K.M."/>
            <person name="Schmutz J."/>
            <person name="Jabbour D."/>
            <person name="Luo H."/>
            <person name="Baker S.E."/>
            <person name="Pisabarro A.G."/>
            <person name="Walton J.D."/>
            <person name="Blanchette R.A."/>
            <person name="Henrissat B."/>
            <person name="Martin F."/>
            <person name="Cullen D."/>
            <person name="Hibbett D.S."/>
            <person name="Grigoriev I.V."/>
        </authorList>
    </citation>
    <scope>NUCLEOTIDE SEQUENCE [LARGE SCALE GENOMIC DNA]</scope>
    <source>
        <strain evidence="3">FD-172 SS1</strain>
    </source>
</reference>
<dbReference type="OrthoDB" id="3268677at2759"/>
<dbReference type="Proteomes" id="UP000027195">
    <property type="component" value="Unassembled WGS sequence"/>
</dbReference>
<dbReference type="InParanoid" id="A0A067LT32"/>
<organism evidence="2 3">
    <name type="scientific">Botryobasidium botryosum (strain FD-172 SS1)</name>
    <dbReference type="NCBI Taxonomy" id="930990"/>
    <lineage>
        <taxon>Eukaryota</taxon>
        <taxon>Fungi</taxon>
        <taxon>Dikarya</taxon>
        <taxon>Basidiomycota</taxon>
        <taxon>Agaricomycotina</taxon>
        <taxon>Agaricomycetes</taxon>
        <taxon>Cantharellales</taxon>
        <taxon>Botryobasidiaceae</taxon>
        <taxon>Botryobasidium</taxon>
    </lineage>
</organism>
<accession>A0A067LT32</accession>
<sequence length="278" mass="29770">MTESSSTLATLPAASDSLLTSLRDDISGMVGQSSGPANTSVDDTTSQLHHSDSLRHKPFTFISDISPLEQNDVVTRMSLLLNGDGGASNTDICQAVTPECPHHGVGFARARHQVFASLADIHPAVPTANITAALPVGPGSLILSLHDESLVLGTVITIYTSTGMRNPRYELYNNATSIGAASAFCVSNVIPFCRPITARACLEERVLRRIFLRIPKTHVLFHYLVDLITNGELVDAATGRTVLLSRLHDSIMASVAAWQACIDKVKLAVAALHRSLQH</sequence>
<protein>
    <submittedName>
        <fullName evidence="2">Uncharacterized protein</fullName>
    </submittedName>
</protein>
<evidence type="ECO:0000313" key="2">
    <source>
        <dbReference type="EMBL" id="KDQ06234.1"/>
    </source>
</evidence>